<feature type="binding site" evidence="5">
    <location>
        <position position="541"/>
    </location>
    <ligand>
        <name>substrate</name>
    </ligand>
</feature>
<dbReference type="EMBL" id="GL349469">
    <property type="protein sequence ID" value="KNC51642.1"/>
    <property type="molecule type" value="Genomic_DNA"/>
</dbReference>
<feature type="region of interest" description="Disordered" evidence="6">
    <location>
        <begin position="270"/>
        <end position="289"/>
    </location>
</feature>
<dbReference type="InterPro" id="IPR046372">
    <property type="entry name" value="PARG_cat_C"/>
</dbReference>
<dbReference type="eggNOG" id="KOG2064">
    <property type="taxonomic scope" value="Eukaryota"/>
</dbReference>
<keyword evidence="3 9" id="KW-0378">Hydrolase</keyword>
<evidence type="ECO:0000256" key="5">
    <source>
        <dbReference type="PIRSR" id="PIRSR607724-2"/>
    </source>
</evidence>
<evidence type="ECO:0000256" key="1">
    <source>
        <dbReference type="ARBA" id="ARBA00009545"/>
    </source>
</evidence>
<feature type="domain" description="PARG catalytic Macro" evidence="7">
    <location>
        <begin position="503"/>
        <end position="695"/>
    </location>
</feature>
<dbReference type="GO" id="GO:0009225">
    <property type="term" value="P:nucleotide-sugar metabolic process"/>
    <property type="evidence" value="ECO:0007669"/>
    <property type="project" value="TreeGrafter"/>
</dbReference>
<feature type="region of interest" description="Disordered" evidence="6">
    <location>
        <begin position="185"/>
        <end position="223"/>
    </location>
</feature>
<dbReference type="GeneID" id="25566566"/>
<dbReference type="EC" id="3.2.1.143" evidence="2"/>
<evidence type="ECO:0000259" key="7">
    <source>
        <dbReference type="Pfam" id="PF05028"/>
    </source>
</evidence>
<dbReference type="SMART" id="SM00248">
    <property type="entry name" value="ANK"/>
    <property type="match status" value="2"/>
</dbReference>
<gene>
    <name evidence="9" type="ORF">AMSG_07704</name>
</gene>
<name>A0A0L0DH56_THETB</name>
<dbReference type="Pfam" id="PF05028">
    <property type="entry name" value="PARG_cat_C"/>
    <property type="match status" value="1"/>
</dbReference>
<keyword evidence="10" id="KW-1185">Reference proteome</keyword>
<feature type="active site" evidence="4">
    <location>
        <position position="538"/>
    </location>
</feature>
<feature type="active site" evidence="4">
    <location>
        <position position="557"/>
    </location>
</feature>
<feature type="active site" evidence="4">
    <location>
        <position position="556"/>
    </location>
</feature>
<dbReference type="STRING" id="461836.A0A0L0DH56"/>
<dbReference type="PANTHER" id="PTHR12837:SF0">
    <property type="entry name" value="POLY(ADP-RIBOSE) GLYCOHYDROLASE"/>
    <property type="match status" value="1"/>
</dbReference>
<dbReference type="Proteomes" id="UP000054408">
    <property type="component" value="Unassembled WGS sequence"/>
</dbReference>
<evidence type="ECO:0000259" key="8">
    <source>
        <dbReference type="Pfam" id="PF20811"/>
    </source>
</evidence>
<dbReference type="GO" id="GO:0005737">
    <property type="term" value="C:cytoplasm"/>
    <property type="evidence" value="ECO:0007669"/>
    <property type="project" value="TreeGrafter"/>
</dbReference>
<dbReference type="InterPro" id="IPR048362">
    <property type="entry name" value="PARG_helical"/>
</dbReference>
<feature type="domain" description="PARG helical" evidence="8">
    <location>
        <begin position="370"/>
        <end position="495"/>
    </location>
</feature>
<evidence type="ECO:0000256" key="2">
    <source>
        <dbReference type="ARBA" id="ARBA00012255"/>
    </source>
</evidence>
<evidence type="ECO:0000256" key="6">
    <source>
        <dbReference type="SAM" id="MobiDB-lite"/>
    </source>
</evidence>
<evidence type="ECO:0000256" key="3">
    <source>
        <dbReference type="ARBA" id="ARBA00022801"/>
    </source>
</evidence>
<dbReference type="InterPro" id="IPR036770">
    <property type="entry name" value="Ankyrin_rpt-contain_sf"/>
</dbReference>
<dbReference type="InterPro" id="IPR002110">
    <property type="entry name" value="Ankyrin_rpt"/>
</dbReference>
<reference evidence="9 10" key="1">
    <citation type="submission" date="2010-05" db="EMBL/GenBank/DDBJ databases">
        <title>The Genome Sequence of Thecamonas trahens ATCC 50062.</title>
        <authorList>
            <consortium name="The Broad Institute Genome Sequencing Platform"/>
            <person name="Russ C."/>
            <person name="Cuomo C."/>
            <person name="Shea T."/>
            <person name="Young S.K."/>
            <person name="Zeng Q."/>
            <person name="Koehrsen M."/>
            <person name="Haas B."/>
            <person name="Borodovsky M."/>
            <person name="Guigo R."/>
            <person name="Alvarado L."/>
            <person name="Berlin A."/>
            <person name="Bochicchio J."/>
            <person name="Borenstein D."/>
            <person name="Chapman S."/>
            <person name="Chen Z."/>
            <person name="Freedman E."/>
            <person name="Gellesch M."/>
            <person name="Goldberg J."/>
            <person name="Griggs A."/>
            <person name="Gujja S."/>
            <person name="Heilman E."/>
            <person name="Heiman D."/>
            <person name="Hepburn T."/>
            <person name="Howarth C."/>
            <person name="Jen D."/>
            <person name="Larson L."/>
            <person name="Mehta T."/>
            <person name="Park D."/>
            <person name="Pearson M."/>
            <person name="Roberts A."/>
            <person name="Saif S."/>
            <person name="Shenoy N."/>
            <person name="Sisk P."/>
            <person name="Stolte C."/>
            <person name="Sykes S."/>
            <person name="Thomson T."/>
            <person name="Walk T."/>
            <person name="White J."/>
            <person name="Yandava C."/>
            <person name="Burger G."/>
            <person name="Gray M.W."/>
            <person name="Holland P.W.H."/>
            <person name="King N."/>
            <person name="Lang F.B.F."/>
            <person name="Roger A.J."/>
            <person name="Ruiz-Trillo I."/>
            <person name="Lander E."/>
            <person name="Nusbaum C."/>
        </authorList>
    </citation>
    <scope>NUCLEOTIDE SEQUENCE [LARGE SCALE GENOMIC DNA]</scope>
    <source>
        <strain evidence="9 10">ATCC 50062</strain>
    </source>
</reference>
<dbReference type="GO" id="GO:0005634">
    <property type="term" value="C:nucleus"/>
    <property type="evidence" value="ECO:0007669"/>
    <property type="project" value="TreeGrafter"/>
</dbReference>
<evidence type="ECO:0000313" key="10">
    <source>
        <dbReference type="Proteomes" id="UP000054408"/>
    </source>
</evidence>
<dbReference type="Pfam" id="PF20811">
    <property type="entry name" value="PARG_cat_N"/>
    <property type="match status" value="1"/>
</dbReference>
<dbReference type="PANTHER" id="PTHR12837">
    <property type="entry name" value="POLY ADP-RIBOSE GLYCOHYDROLASE"/>
    <property type="match status" value="1"/>
</dbReference>
<accession>A0A0L0DH56</accession>
<dbReference type="SUPFAM" id="SSF48403">
    <property type="entry name" value="Ankyrin repeat"/>
    <property type="match status" value="1"/>
</dbReference>
<comment type="similarity">
    <text evidence="1">Belongs to the poly(ADP-ribose) glycohydrolase family.</text>
</comment>
<dbReference type="OrthoDB" id="1937899at2759"/>
<sequence>MSLVAIFDPALPESDEWMALVRKLAAMHAAAYSTALPPGLSDAGETALVLRSAASIGLVPVVEAIMHHPKISSDTLALSNCLAWAAEKGHIDIVRLLLADDRVDPSAKANYAITRASHYGHVDTVRLLLTDNRVDPSAKDNCAIRLASFTATPTLSASSSLTIVLIPPPKKQTSLVSFFARAPPCSTPSTAKRKRRTESFPTAAPPPVPDETASSPPPEKRARPLDAPVVEISSSPVAVATPAPGPPPAPADAIDLDATIDLDAVVPTSALPPHDGKEPAIEGDEPQPKLAPQWDLSQPCEAVLMPHSVSNTRASASGPAATQWSVMCRALAPANLPVTPHGFVALLSELRGVDDIDASAWLWFWDESASKDEAHRFFVDTLPRMAALALSLPALFPDPVPLLRRGEPGAVTLTQAQLACAMAVAAFGCWPYRNARRGSSARDLAAFPSFTFMHLYAAVRKPSVAGKFRCLIHYFEEACAAYSPDAPGANVTFARLVAHRETDWDDDETLLEAVTIDADALIEDVASADAGWDFVEVDFANRFVGGGVLGNGCIQEEVRFLIAPELIVSRLLAEALDDDEALLIVGAQRYSAHAGYGASFTFAGGYNDPAPLAANGHRTTAVFSDAAIARELRKASAGFAPHPALDASRPRAVVTGNWGCGAFGGDPELKFVLQWLAASTSGRSMVYCTFGDPAFAAAAAAMVDTVRAAATTVAGLYSLIREFAEVVSPPLSPAGTSKPRKKVPSLFKFLHFALRPPSP</sequence>
<dbReference type="RefSeq" id="XP_013755782.1">
    <property type="nucleotide sequence ID" value="XM_013900328.1"/>
</dbReference>
<dbReference type="GO" id="GO:0005975">
    <property type="term" value="P:carbohydrate metabolic process"/>
    <property type="evidence" value="ECO:0007669"/>
    <property type="project" value="InterPro"/>
</dbReference>
<dbReference type="GO" id="GO:1990966">
    <property type="term" value="P:ATP generation from poly-ADP-D-ribose"/>
    <property type="evidence" value="ECO:0007669"/>
    <property type="project" value="TreeGrafter"/>
</dbReference>
<dbReference type="GO" id="GO:0004649">
    <property type="term" value="F:poly(ADP-ribose) glycohydrolase activity"/>
    <property type="evidence" value="ECO:0007669"/>
    <property type="project" value="UniProtKB-EC"/>
</dbReference>
<protein>
    <recommendedName>
        <fullName evidence="2">poly(ADP-ribose) glycohydrolase</fullName>
        <ecNumber evidence="2">3.2.1.143</ecNumber>
    </recommendedName>
</protein>
<dbReference type="Gene3D" id="1.25.40.20">
    <property type="entry name" value="Ankyrin repeat-containing domain"/>
    <property type="match status" value="1"/>
</dbReference>
<dbReference type="Pfam" id="PF12796">
    <property type="entry name" value="Ank_2"/>
    <property type="match status" value="1"/>
</dbReference>
<feature type="binding site" evidence="5">
    <location>
        <position position="596"/>
    </location>
    <ligand>
        <name>substrate</name>
    </ligand>
</feature>
<proteinExistence type="inferred from homology"/>
<feature type="binding site" evidence="5">
    <location>
        <position position="555"/>
    </location>
    <ligand>
        <name>substrate</name>
    </ligand>
</feature>
<organism evidence="9 10">
    <name type="scientific">Thecamonas trahens ATCC 50062</name>
    <dbReference type="NCBI Taxonomy" id="461836"/>
    <lineage>
        <taxon>Eukaryota</taxon>
        <taxon>Apusozoa</taxon>
        <taxon>Apusomonadida</taxon>
        <taxon>Apusomonadidae</taxon>
        <taxon>Thecamonas</taxon>
    </lineage>
</organism>
<evidence type="ECO:0000256" key="4">
    <source>
        <dbReference type="PIRSR" id="PIRSR607724-1"/>
    </source>
</evidence>
<dbReference type="AlphaFoldDB" id="A0A0L0DH56"/>
<dbReference type="GO" id="GO:0006282">
    <property type="term" value="P:regulation of DNA repair"/>
    <property type="evidence" value="ECO:0007669"/>
    <property type="project" value="InterPro"/>
</dbReference>
<dbReference type="InterPro" id="IPR007724">
    <property type="entry name" value="Poly_GlycHdrlase"/>
</dbReference>
<evidence type="ECO:0000313" key="9">
    <source>
        <dbReference type="EMBL" id="KNC51642.1"/>
    </source>
</evidence>